<feature type="compositionally biased region" description="Gly residues" evidence="1">
    <location>
        <begin position="74"/>
        <end position="93"/>
    </location>
</feature>
<dbReference type="GO" id="GO:0003735">
    <property type="term" value="F:structural constituent of ribosome"/>
    <property type="evidence" value="ECO:0007669"/>
    <property type="project" value="TreeGrafter"/>
</dbReference>
<evidence type="ECO:0000313" key="2">
    <source>
        <dbReference type="EMBL" id="PWN20626.1"/>
    </source>
</evidence>
<evidence type="ECO:0000313" key="3">
    <source>
        <dbReference type="Proteomes" id="UP000245942"/>
    </source>
</evidence>
<organism evidence="2 3">
    <name type="scientific">Pseudomicrostroma glucosiphilum</name>
    <dbReference type="NCBI Taxonomy" id="1684307"/>
    <lineage>
        <taxon>Eukaryota</taxon>
        <taxon>Fungi</taxon>
        <taxon>Dikarya</taxon>
        <taxon>Basidiomycota</taxon>
        <taxon>Ustilaginomycotina</taxon>
        <taxon>Exobasidiomycetes</taxon>
        <taxon>Microstromatales</taxon>
        <taxon>Microstromatales incertae sedis</taxon>
        <taxon>Pseudomicrostroma</taxon>
    </lineage>
</organism>
<sequence>MSSSTLSRRLAQLAIAPHAASSSRSLSISLPRLAEASSSTTTAPSGSSAPPSQSSERPQRSTSSAGRGRTGPSSRGGPGAGDRGSRQGGSGGGRTRRPPANRSLPPFPEWFAKQGREQYANATGKGPFWIGNTPFPLNPSFNPPAPVAQKVRDEMWKMHSENPKRWTVRNLSGLFGQTMERTQAILRLKALEGELQQESVPLQISFQSNMERLLGSEVNLPRPSQDPKRPDDLQRPYGGSEASPAPPREGVANLEARGPLAEEVREEDVRAQAAVAGGDEGAVELSQSALGEELQAQKEENLRRLTLLPSGEPDGKLRTSGAAASYLGAGAELKPERTALRIVDLGAKAKDPDASVYSKTGTMKKNRRKAANRKRATEKKRVLREAAAAAAASTTTGTTAPPRGSA</sequence>
<feature type="compositionally biased region" description="Basic and acidic residues" evidence="1">
    <location>
        <begin position="225"/>
        <end position="234"/>
    </location>
</feature>
<proteinExistence type="predicted"/>
<evidence type="ECO:0000256" key="1">
    <source>
        <dbReference type="SAM" id="MobiDB-lite"/>
    </source>
</evidence>
<dbReference type="GO" id="GO:0005763">
    <property type="term" value="C:mitochondrial small ribosomal subunit"/>
    <property type="evidence" value="ECO:0007669"/>
    <property type="project" value="TreeGrafter"/>
</dbReference>
<dbReference type="EMBL" id="KZ819327">
    <property type="protein sequence ID" value="PWN20626.1"/>
    <property type="molecule type" value="Genomic_DNA"/>
</dbReference>
<keyword evidence="3" id="KW-1185">Reference proteome</keyword>
<reference evidence="2 3" key="1">
    <citation type="journal article" date="2018" name="Mol. Biol. Evol.">
        <title>Broad Genomic Sampling Reveals a Smut Pathogenic Ancestry of the Fungal Clade Ustilaginomycotina.</title>
        <authorList>
            <person name="Kijpornyongpan T."/>
            <person name="Mondo S.J."/>
            <person name="Barry K."/>
            <person name="Sandor L."/>
            <person name="Lee J."/>
            <person name="Lipzen A."/>
            <person name="Pangilinan J."/>
            <person name="LaButti K."/>
            <person name="Hainaut M."/>
            <person name="Henrissat B."/>
            <person name="Grigoriev I.V."/>
            <person name="Spatafora J.W."/>
            <person name="Aime M.C."/>
        </authorList>
    </citation>
    <scope>NUCLEOTIDE SEQUENCE [LARGE SCALE GENOMIC DNA]</scope>
    <source>
        <strain evidence="2 3">MCA 4718</strain>
    </source>
</reference>
<feature type="compositionally biased region" description="Low complexity" evidence="1">
    <location>
        <begin position="386"/>
        <end position="406"/>
    </location>
</feature>
<dbReference type="AlphaFoldDB" id="A0A316U5W0"/>
<feature type="region of interest" description="Disordered" evidence="1">
    <location>
        <begin position="218"/>
        <end position="267"/>
    </location>
</feature>
<feature type="region of interest" description="Disordered" evidence="1">
    <location>
        <begin position="32"/>
        <end position="108"/>
    </location>
</feature>
<dbReference type="GeneID" id="37014229"/>
<accession>A0A316U5W0</accession>
<dbReference type="Proteomes" id="UP000245942">
    <property type="component" value="Unassembled WGS sequence"/>
</dbReference>
<dbReference type="OrthoDB" id="10052321at2759"/>
<dbReference type="GO" id="GO:0032543">
    <property type="term" value="P:mitochondrial translation"/>
    <property type="evidence" value="ECO:0007669"/>
    <property type="project" value="TreeGrafter"/>
</dbReference>
<dbReference type="RefSeq" id="XP_025347786.1">
    <property type="nucleotide sequence ID" value="XM_025492495.1"/>
</dbReference>
<protein>
    <submittedName>
        <fullName evidence="2">Uncharacterized protein</fullName>
    </submittedName>
</protein>
<feature type="region of interest" description="Disordered" evidence="1">
    <location>
        <begin position="352"/>
        <end position="406"/>
    </location>
</feature>
<name>A0A316U5W0_9BASI</name>
<feature type="compositionally biased region" description="Basic residues" evidence="1">
    <location>
        <begin position="362"/>
        <end position="378"/>
    </location>
</feature>
<dbReference type="PANTHER" id="PTHR28158">
    <property type="entry name" value="37S RIBOSOMAL PROTEIN S35, MITOCHONDRIAL"/>
    <property type="match status" value="1"/>
</dbReference>
<feature type="compositionally biased region" description="Low complexity" evidence="1">
    <location>
        <begin position="32"/>
        <end position="73"/>
    </location>
</feature>
<gene>
    <name evidence="2" type="ORF">BCV69DRAFT_282848</name>
</gene>
<dbReference type="PANTHER" id="PTHR28158:SF1">
    <property type="entry name" value="SMALL RIBOSOMAL SUBUNIT PROTEIN MS45"/>
    <property type="match status" value="1"/>
</dbReference>
<dbReference type="InterPro" id="IPR021036">
    <property type="entry name" value="Ribosomal_mS45"/>
</dbReference>
<dbReference type="Pfam" id="PF12298">
    <property type="entry name" value="Bot1p"/>
    <property type="match status" value="1"/>
</dbReference>